<dbReference type="GO" id="GO:0003677">
    <property type="term" value="F:DNA binding"/>
    <property type="evidence" value="ECO:0007669"/>
    <property type="project" value="TreeGrafter"/>
</dbReference>
<reference evidence="7" key="1">
    <citation type="journal article" date="2020" name="Plant J.">
        <title>Transposons played a major role in the diversification between the closely related almond and peach genomes: results from the almond genome sequence.</title>
        <authorList>
            <person name="Alioto T."/>
            <person name="Alexiou K.G."/>
            <person name="Bardil A."/>
            <person name="Barteri F."/>
            <person name="Castanera R."/>
            <person name="Cruz F."/>
            <person name="Dhingra A."/>
            <person name="Duval H."/>
            <person name="Fernandez I Marti A."/>
            <person name="Frias L."/>
            <person name="Galan B."/>
            <person name="Garcia J.L."/>
            <person name="Howad W."/>
            <person name="Gomez-Garrido J."/>
            <person name="Gut M."/>
            <person name="Julca I."/>
            <person name="Morata J."/>
            <person name="Puigdomenech P."/>
            <person name="Ribeca P."/>
            <person name="Rubio Cabetas M.J."/>
            <person name="Vlasova A."/>
            <person name="Wirthensohn M."/>
            <person name="Garcia-Mas J."/>
            <person name="Gabaldon T."/>
            <person name="Casacuberta J.M."/>
            <person name="Arus P."/>
        </authorList>
    </citation>
    <scope>NUCLEOTIDE SEQUENCE [LARGE SCALE GENOMIC DNA]</scope>
    <source>
        <strain evidence="7">cv. Texas</strain>
    </source>
</reference>
<evidence type="ECO:0000256" key="2">
    <source>
        <dbReference type="ARBA" id="ARBA00022771"/>
    </source>
</evidence>
<dbReference type="InterPro" id="IPR011011">
    <property type="entry name" value="Znf_FYVE_PHD"/>
</dbReference>
<evidence type="ECO:0000256" key="5">
    <source>
        <dbReference type="SAM" id="MobiDB-lite"/>
    </source>
</evidence>
<protein>
    <submittedName>
        <fullName evidence="6">PREDICTED: CHROMATIN REMODELING 4</fullName>
    </submittedName>
</protein>
<dbReference type="GO" id="GO:0034728">
    <property type="term" value="P:nucleosome organization"/>
    <property type="evidence" value="ECO:0007669"/>
    <property type="project" value="TreeGrafter"/>
</dbReference>
<dbReference type="AlphaFoldDB" id="A0A5E4EDN5"/>
<dbReference type="Gene3D" id="1.10.10.60">
    <property type="entry name" value="Homeodomain-like"/>
    <property type="match status" value="1"/>
</dbReference>
<dbReference type="EMBL" id="CABIKO010000006">
    <property type="protein sequence ID" value="VVA13069.1"/>
    <property type="molecule type" value="Genomic_DNA"/>
</dbReference>
<keyword evidence="2" id="KW-0863">Zinc-finger</keyword>
<dbReference type="Proteomes" id="UP000327085">
    <property type="component" value="Chromosome 6"/>
</dbReference>
<feature type="compositionally biased region" description="Low complexity" evidence="5">
    <location>
        <begin position="130"/>
        <end position="143"/>
    </location>
</feature>
<evidence type="ECO:0000313" key="6">
    <source>
        <dbReference type="EMBL" id="VVA13069.1"/>
    </source>
</evidence>
<feature type="region of interest" description="Disordered" evidence="5">
    <location>
        <begin position="186"/>
        <end position="225"/>
    </location>
</feature>
<gene>
    <name evidence="6" type="ORF">ALMOND_2B031629</name>
</gene>
<dbReference type="Gramene" id="VVA13069">
    <property type="protein sequence ID" value="VVA13069"/>
    <property type="gene ID" value="Prudul26B031629"/>
</dbReference>
<organism evidence="6 7">
    <name type="scientific">Prunus dulcis</name>
    <name type="common">Almond</name>
    <name type="synonym">Amygdalus dulcis</name>
    <dbReference type="NCBI Taxonomy" id="3755"/>
    <lineage>
        <taxon>Eukaryota</taxon>
        <taxon>Viridiplantae</taxon>
        <taxon>Streptophyta</taxon>
        <taxon>Embryophyta</taxon>
        <taxon>Tracheophyta</taxon>
        <taxon>Spermatophyta</taxon>
        <taxon>Magnoliopsida</taxon>
        <taxon>eudicotyledons</taxon>
        <taxon>Gunneridae</taxon>
        <taxon>Pentapetalae</taxon>
        <taxon>rosids</taxon>
        <taxon>fabids</taxon>
        <taxon>Rosales</taxon>
        <taxon>Rosaceae</taxon>
        <taxon>Amygdaloideae</taxon>
        <taxon>Amygdaleae</taxon>
        <taxon>Prunus</taxon>
    </lineage>
</organism>
<evidence type="ECO:0000256" key="3">
    <source>
        <dbReference type="ARBA" id="ARBA00022833"/>
    </source>
</evidence>
<dbReference type="OMA" id="CDSKCTQ"/>
<dbReference type="GO" id="GO:0008270">
    <property type="term" value="F:zinc ion binding"/>
    <property type="evidence" value="ECO:0007669"/>
    <property type="project" value="UniProtKB-KW"/>
</dbReference>
<dbReference type="PANTHER" id="PTHR45623">
    <property type="entry name" value="CHROMODOMAIN-HELICASE-DNA-BINDING PROTEIN 3-RELATED-RELATED"/>
    <property type="match status" value="1"/>
</dbReference>
<dbReference type="CDD" id="cd11660">
    <property type="entry name" value="SANT_TRF"/>
    <property type="match status" value="1"/>
</dbReference>
<dbReference type="InterPro" id="IPR009057">
    <property type="entry name" value="Homeodomain-like_sf"/>
</dbReference>
<keyword evidence="3" id="KW-0862">Zinc</keyword>
<keyword evidence="4" id="KW-0539">Nucleus</keyword>
<feature type="compositionally biased region" description="Polar residues" evidence="5">
    <location>
        <begin position="193"/>
        <end position="206"/>
    </location>
</feature>
<dbReference type="GO" id="GO:0042393">
    <property type="term" value="F:histone binding"/>
    <property type="evidence" value="ECO:0007669"/>
    <property type="project" value="TreeGrafter"/>
</dbReference>
<dbReference type="GO" id="GO:0005634">
    <property type="term" value="C:nucleus"/>
    <property type="evidence" value="ECO:0007669"/>
    <property type="project" value="TreeGrafter"/>
</dbReference>
<dbReference type="PANTHER" id="PTHR45623:SF43">
    <property type="entry name" value="OS02G0817000 PROTEIN"/>
    <property type="match status" value="1"/>
</dbReference>
<proteinExistence type="predicted"/>
<dbReference type="SUPFAM" id="SSF46689">
    <property type="entry name" value="Homeodomain-like"/>
    <property type="match status" value="1"/>
</dbReference>
<dbReference type="GO" id="GO:0003682">
    <property type="term" value="F:chromatin binding"/>
    <property type="evidence" value="ECO:0007669"/>
    <property type="project" value="TreeGrafter"/>
</dbReference>
<accession>A0A5E4EDN5</accession>
<sequence>MSGSKVLLTYKRKRQSRTDPVQGHECHNSLFVAPDDTSLSKSPDLQVHLIDKRSSEHYNRNSAVCHVCFVCCVGGNLKHCGKCLQSYHLQCLDKPHKEMKHTEVSGTRQISIKSFPTSLDEVPTQRDAYGNKSSGKKVGSSSNANAGALVDYNNVGGRSVSQLVMNSAVITADFVRQKSSSAAAAFERKSSSECDGSSPRLNTSNLEDTDSFSRNNLDKLGGDSAAQNKLTTPLVTFCRRNKRKKDMDESNIQRKSLPVENSCSLITKLNNSVCTNTSSYEETSPENCSVDHEADLKHSREIFDFRYAHAGSAAAGTKILMHEEEQLHDEEKTGSAALQQAGKVRGQNAQSAMDVEVLCTDHLRKSSDTRDSSSEAVTLCKPGKTHALIRDEAQDLSSDDLKATETPHLGRSLPYLDFSVIPTEFLLADSRGTVECNVDLNLSSQKQPDLAVPKTMWDSLDSTSRNNATVLHELSPPEMSAARIERVETHASRLHKDAFEFLEVADSCKDDDKVSPLFSKEITPKNQCLQLFSEEKTSDIFRPVTTQPVAASSIASEQRKILQLGGKNNQPEQESPLLLGLSLPENPLTAGCATNTCFSAFPFLNSVIETREFIRDAALQSSSSHLSSVLRHRLMHDSIASRARAFNEWSSFHDKCKPYSTMWSEEELDFLWIGVRRHGRDNWDAMLRDPRLHFSSWRVARDLAERWEEEQSKLLSGICVPQFKYSIAQGSSLDYHYFLGPKTGIWKENTADEPGLSFCNVDACRGGNAWRRPLFQPAYTCSNGNEHLQRPISYTKRTSHFGFRREKYDEDEFSILSRSKSMAKGYLLSTNGPTTCVGAKGNLPHWLREAVVASPVSLTEPTPPSTVSLIAHPDMLNVTYPDFDRQESHFVPRNETRFTMGVFRENNLQPLSTSPLSNYPSGIGLGGLGMANLRRDYSCHGGKQEDLIVIDSDASSEETISDDRSARV</sequence>
<dbReference type="GO" id="GO:0140658">
    <property type="term" value="F:ATP-dependent chromatin remodeler activity"/>
    <property type="evidence" value="ECO:0007669"/>
    <property type="project" value="TreeGrafter"/>
</dbReference>
<dbReference type="GO" id="GO:0000785">
    <property type="term" value="C:chromatin"/>
    <property type="evidence" value="ECO:0007669"/>
    <property type="project" value="TreeGrafter"/>
</dbReference>
<evidence type="ECO:0000256" key="4">
    <source>
        <dbReference type="ARBA" id="ARBA00023242"/>
    </source>
</evidence>
<name>A0A5E4EDN5_PRUDU</name>
<dbReference type="Gene3D" id="3.30.40.10">
    <property type="entry name" value="Zinc/RING finger domain, C3HC4 (zinc finger)"/>
    <property type="match status" value="1"/>
</dbReference>
<evidence type="ECO:0000313" key="7">
    <source>
        <dbReference type="Proteomes" id="UP000327085"/>
    </source>
</evidence>
<dbReference type="GO" id="GO:0016887">
    <property type="term" value="F:ATP hydrolysis activity"/>
    <property type="evidence" value="ECO:0007669"/>
    <property type="project" value="TreeGrafter"/>
</dbReference>
<dbReference type="InterPro" id="IPR013083">
    <property type="entry name" value="Znf_RING/FYVE/PHD"/>
</dbReference>
<keyword evidence="1" id="KW-0479">Metal-binding</keyword>
<dbReference type="InParanoid" id="A0A5E4EDN5"/>
<evidence type="ECO:0000256" key="1">
    <source>
        <dbReference type="ARBA" id="ARBA00022723"/>
    </source>
</evidence>
<feature type="region of interest" description="Disordered" evidence="5">
    <location>
        <begin position="1"/>
        <end position="22"/>
    </location>
</feature>
<feature type="region of interest" description="Disordered" evidence="5">
    <location>
        <begin position="121"/>
        <end position="143"/>
    </location>
</feature>
<dbReference type="SUPFAM" id="SSF57903">
    <property type="entry name" value="FYVE/PHD zinc finger"/>
    <property type="match status" value="1"/>
</dbReference>